<dbReference type="GO" id="GO:0008643">
    <property type="term" value="P:carbohydrate transport"/>
    <property type="evidence" value="ECO:0007669"/>
    <property type="project" value="InterPro"/>
</dbReference>
<evidence type="ECO:0000256" key="2">
    <source>
        <dbReference type="SAM" id="Phobius"/>
    </source>
</evidence>
<comment type="similarity">
    <text evidence="1">Belongs to the sodium:galactoside symporter (TC 2.A.2) family.</text>
</comment>
<dbReference type="RefSeq" id="WP_184095198.1">
    <property type="nucleotide sequence ID" value="NZ_JACIJH010000001.1"/>
</dbReference>
<feature type="transmembrane region" description="Helical" evidence="2">
    <location>
        <begin position="37"/>
        <end position="66"/>
    </location>
</feature>
<dbReference type="SUPFAM" id="SSF103473">
    <property type="entry name" value="MFS general substrate transporter"/>
    <property type="match status" value="1"/>
</dbReference>
<gene>
    <name evidence="3" type="ORF">FHR21_000640</name>
</gene>
<dbReference type="Proteomes" id="UP000537161">
    <property type="component" value="Unassembled WGS sequence"/>
</dbReference>
<dbReference type="GO" id="GO:0015293">
    <property type="term" value="F:symporter activity"/>
    <property type="evidence" value="ECO:0007669"/>
    <property type="project" value="InterPro"/>
</dbReference>
<feature type="transmembrane region" description="Helical" evidence="2">
    <location>
        <begin position="338"/>
        <end position="362"/>
    </location>
</feature>
<dbReference type="EMBL" id="JACIJH010000001">
    <property type="protein sequence ID" value="MBB5705315.1"/>
    <property type="molecule type" value="Genomic_DNA"/>
</dbReference>
<feature type="transmembrane region" description="Helical" evidence="2">
    <location>
        <begin position="112"/>
        <end position="137"/>
    </location>
</feature>
<feature type="transmembrane region" description="Helical" evidence="2">
    <location>
        <begin position="383"/>
        <end position="411"/>
    </location>
</feature>
<dbReference type="PANTHER" id="PTHR11328">
    <property type="entry name" value="MAJOR FACILITATOR SUPERFAMILY DOMAIN-CONTAINING PROTEIN"/>
    <property type="match status" value="1"/>
</dbReference>
<dbReference type="PANTHER" id="PTHR11328:SF24">
    <property type="entry name" value="MAJOR FACILITATOR SUPERFAMILY (MFS) PROFILE DOMAIN-CONTAINING PROTEIN"/>
    <property type="match status" value="1"/>
</dbReference>
<feature type="transmembrane region" description="Helical" evidence="2">
    <location>
        <begin position="87"/>
        <end position="106"/>
    </location>
</feature>
<accession>A0A7W9EQK7</accession>
<feature type="transmembrane region" description="Helical" evidence="2">
    <location>
        <begin position="431"/>
        <end position="455"/>
    </location>
</feature>
<reference evidence="3 4" key="1">
    <citation type="submission" date="2020-08" db="EMBL/GenBank/DDBJ databases">
        <title>Genomic Encyclopedia of Type Strains, Phase IV (KMG-IV): sequencing the most valuable type-strain genomes for metagenomic binning, comparative biology and taxonomic classification.</title>
        <authorList>
            <person name="Goeker M."/>
        </authorList>
    </citation>
    <scope>NUCLEOTIDE SEQUENCE [LARGE SCALE GENOMIC DNA]</scope>
    <source>
        <strain evidence="3 4">DSM 27163</strain>
    </source>
</reference>
<dbReference type="Pfam" id="PF13347">
    <property type="entry name" value="MFS_2"/>
    <property type="match status" value="1"/>
</dbReference>
<feature type="transmembrane region" description="Helical" evidence="2">
    <location>
        <begin position="282"/>
        <end position="302"/>
    </location>
</feature>
<dbReference type="InterPro" id="IPR036259">
    <property type="entry name" value="MFS_trans_sf"/>
</dbReference>
<feature type="transmembrane region" description="Helical" evidence="2">
    <location>
        <begin position="191"/>
        <end position="210"/>
    </location>
</feature>
<proteinExistence type="inferred from homology"/>
<dbReference type="AlphaFoldDB" id="A0A7W9EQK7"/>
<dbReference type="InterPro" id="IPR039672">
    <property type="entry name" value="MFS_2"/>
</dbReference>
<dbReference type="Gene3D" id="1.20.1250.20">
    <property type="entry name" value="MFS general substrate transporter like domains"/>
    <property type="match status" value="2"/>
</dbReference>
<feature type="transmembrane region" description="Helical" evidence="2">
    <location>
        <begin position="241"/>
        <end position="262"/>
    </location>
</feature>
<organism evidence="3 4">
    <name type="scientific">Sphingopyxis panaciterrulae</name>
    <dbReference type="NCBI Taxonomy" id="462372"/>
    <lineage>
        <taxon>Bacteria</taxon>
        <taxon>Pseudomonadati</taxon>
        <taxon>Pseudomonadota</taxon>
        <taxon>Alphaproteobacteria</taxon>
        <taxon>Sphingomonadales</taxon>
        <taxon>Sphingomonadaceae</taxon>
        <taxon>Sphingopyxis</taxon>
    </lineage>
</organism>
<evidence type="ECO:0000256" key="1">
    <source>
        <dbReference type="ARBA" id="ARBA00009617"/>
    </source>
</evidence>
<keyword evidence="4" id="KW-1185">Reference proteome</keyword>
<feature type="transmembrane region" description="Helical" evidence="2">
    <location>
        <begin position="309"/>
        <end position="332"/>
    </location>
</feature>
<evidence type="ECO:0000313" key="3">
    <source>
        <dbReference type="EMBL" id="MBB5705315.1"/>
    </source>
</evidence>
<keyword evidence="2" id="KW-0472">Membrane</keyword>
<protein>
    <submittedName>
        <fullName evidence="3">GPH family glycoside/pentoside/hexuronide:cation symporter</fullName>
    </submittedName>
</protein>
<sequence length="483" mass="50722">MFHIGASAGKPPLSVKILYGSGQGVDAATQVGLNTFLLYYLTAVCGFSGSAAGLVFFLSLTLDALLDPLIGRTSDRYRSRWGRRLPFMAAALVPMAGSAFAIFSIPEGLGEAGLFLYVLLFNVALRLALSIFALPYAALTAELSDDYGERSAISGFRALFIFLGTLACLIPGSAVILSGDKLQSPDAYRLFGAWLALLILLFGTACLAGIRRTVLALPTPPVEETSPRFVTELANLVRNAAFVRLFAAAVLVLVGQGITLALNIHAFRYFWHVSADQLQLPLMVLVVGQALGLPVAGLLLRVVEKRSGIVCAVIGTAGYTVAITLLALAGALPIGTNLSLALLVANAIILGAASTLFVICLFSMMADAVDEHDYLFGVRREALYAAALMLGIKAATGIGGFVAGVGLQFIGFSAQGPANAAGQPPFPGVEAINHLGLLWGALPSLLLFSSLPLLLRYPVTRTRHAFVIEELDKRASGAAAQGQ</sequence>
<dbReference type="GO" id="GO:0005886">
    <property type="term" value="C:plasma membrane"/>
    <property type="evidence" value="ECO:0007669"/>
    <property type="project" value="TreeGrafter"/>
</dbReference>
<feature type="transmembrane region" description="Helical" evidence="2">
    <location>
        <begin position="158"/>
        <end position="179"/>
    </location>
</feature>
<evidence type="ECO:0000313" key="4">
    <source>
        <dbReference type="Proteomes" id="UP000537161"/>
    </source>
</evidence>
<comment type="caution">
    <text evidence="3">The sequence shown here is derived from an EMBL/GenBank/DDBJ whole genome shotgun (WGS) entry which is preliminary data.</text>
</comment>
<name>A0A7W9EQK7_9SPHN</name>
<keyword evidence="2" id="KW-1133">Transmembrane helix</keyword>
<keyword evidence="2" id="KW-0812">Transmembrane</keyword>